<dbReference type="AlphaFoldDB" id="A0A3N4JTV0"/>
<feature type="region of interest" description="Disordered" evidence="1">
    <location>
        <begin position="40"/>
        <end position="114"/>
    </location>
</feature>
<evidence type="ECO:0000313" key="3">
    <source>
        <dbReference type="Proteomes" id="UP000276215"/>
    </source>
</evidence>
<dbReference type="PANTHER" id="PTHR46434:SF1">
    <property type="entry name" value="GENETIC INTERACTOR OF PROHIBITINS 3, MITOCHONDRIAL"/>
    <property type="match status" value="1"/>
</dbReference>
<dbReference type="SUPFAM" id="SSF52540">
    <property type="entry name" value="P-loop containing nucleoside triphosphate hydrolases"/>
    <property type="match status" value="1"/>
</dbReference>
<feature type="region of interest" description="Disordered" evidence="1">
    <location>
        <begin position="168"/>
        <end position="193"/>
    </location>
</feature>
<dbReference type="STRING" id="1336337.A0A3N4JTV0"/>
<protein>
    <recommendedName>
        <fullName evidence="4">G domain-containing protein</fullName>
    </recommendedName>
</protein>
<feature type="compositionally biased region" description="Basic residues" evidence="1">
    <location>
        <begin position="695"/>
        <end position="712"/>
    </location>
</feature>
<gene>
    <name evidence="2" type="ORF">L873DRAFT_1836537</name>
</gene>
<feature type="region of interest" description="Disordered" evidence="1">
    <location>
        <begin position="688"/>
        <end position="712"/>
    </location>
</feature>
<dbReference type="Gene3D" id="3.40.50.300">
    <property type="entry name" value="P-loop containing nucleotide triphosphate hydrolases"/>
    <property type="match status" value="1"/>
</dbReference>
<proteinExistence type="predicted"/>
<dbReference type="GO" id="GO:0005739">
    <property type="term" value="C:mitochondrion"/>
    <property type="evidence" value="ECO:0007669"/>
    <property type="project" value="TreeGrafter"/>
</dbReference>
<name>A0A3N4JTV0_9PEZI</name>
<organism evidence="2 3">
    <name type="scientific">Choiromyces venosus 120613-1</name>
    <dbReference type="NCBI Taxonomy" id="1336337"/>
    <lineage>
        <taxon>Eukaryota</taxon>
        <taxon>Fungi</taxon>
        <taxon>Dikarya</taxon>
        <taxon>Ascomycota</taxon>
        <taxon>Pezizomycotina</taxon>
        <taxon>Pezizomycetes</taxon>
        <taxon>Pezizales</taxon>
        <taxon>Tuberaceae</taxon>
        <taxon>Choiromyces</taxon>
    </lineage>
</organism>
<dbReference type="EMBL" id="ML120407">
    <property type="protein sequence ID" value="RPA97134.1"/>
    <property type="molecule type" value="Genomic_DNA"/>
</dbReference>
<keyword evidence="3" id="KW-1185">Reference proteome</keyword>
<evidence type="ECO:0008006" key="4">
    <source>
        <dbReference type="Google" id="ProtNLM"/>
    </source>
</evidence>
<dbReference type="OrthoDB" id="1696305at2759"/>
<dbReference type="PANTHER" id="PTHR46434">
    <property type="entry name" value="GENETIC INTERACTOR OF PROHIBITINS 3, MITOCHONDRIAL"/>
    <property type="match status" value="1"/>
</dbReference>
<reference evidence="2 3" key="1">
    <citation type="journal article" date="2018" name="Nat. Ecol. Evol.">
        <title>Pezizomycetes genomes reveal the molecular basis of ectomycorrhizal truffle lifestyle.</title>
        <authorList>
            <person name="Murat C."/>
            <person name="Payen T."/>
            <person name="Noel B."/>
            <person name="Kuo A."/>
            <person name="Morin E."/>
            <person name="Chen J."/>
            <person name="Kohler A."/>
            <person name="Krizsan K."/>
            <person name="Balestrini R."/>
            <person name="Da Silva C."/>
            <person name="Montanini B."/>
            <person name="Hainaut M."/>
            <person name="Levati E."/>
            <person name="Barry K.W."/>
            <person name="Belfiori B."/>
            <person name="Cichocki N."/>
            <person name="Clum A."/>
            <person name="Dockter R.B."/>
            <person name="Fauchery L."/>
            <person name="Guy J."/>
            <person name="Iotti M."/>
            <person name="Le Tacon F."/>
            <person name="Lindquist E.A."/>
            <person name="Lipzen A."/>
            <person name="Malagnac F."/>
            <person name="Mello A."/>
            <person name="Molinier V."/>
            <person name="Miyauchi S."/>
            <person name="Poulain J."/>
            <person name="Riccioni C."/>
            <person name="Rubini A."/>
            <person name="Sitrit Y."/>
            <person name="Splivallo R."/>
            <person name="Traeger S."/>
            <person name="Wang M."/>
            <person name="Zifcakova L."/>
            <person name="Wipf D."/>
            <person name="Zambonelli A."/>
            <person name="Paolocci F."/>
            <person name="Nowrousian M."/>
            <person name="Ottonello S."/>
            <person name="Baldrian P."/>
            <person name="Spatafora J.W."/>
            <person name="Henrissat B."/>
            <person name="Nagy L.G."/>
            <person name="Aury J.M."/>
            <person name="Wincker P."/>
            <person name="Grigoriev I.V."/>
            <person name="Bonfante P."/>
            <person name="Martin F.M."/>
        </authorList>
    </citation>
    <scope>NUCLEOTIDE SEQUENCE [LARGE SCALE GENOMIC DNA]</scope>
    <source>
        <strain evidence="2 3">120613-1</strain>
    </source>
</reference>
<dbReference type="Proteomes" id="UP000276215">
    <property type="component" value="Unassembled WGS sequence"/>
</dbReference>
<evidence type="ECO:0000313" key="2">
    <source>
        <dbReference type="EMBL" id="RPA97134.1"/>
    </source>
</evidence>
<accession>A0A3N4JTV0</accession>
<evidence type="ECO:0000256" key="1">
    <source>
        <dbReference type="SAM" id="MobiDB-lite"/>
    </source>
</evidence>
<feature type="compositionally biased region" description="Acidic residues" evidence="1">
    <location>
        <begin position="76"/>
        <end position="90"/>
    </location>
</feature>
<feature type="region of interest" description="Disordered" evidence="1">
    <location>
        <begin position="546"/>
        <end position="579"/>
    </location>
</feature>
<dbReference type="InterPro" id="IPR027417">
    <property type="entry name" value="P-loop_NTPase"/>
</dbReference>
<sequence length="712" mass="79248">MFSRIRIRARVPQLPYFRPTQLRPVLLRRGLSATPRFLEHDVSSGDAAPPPPPPPLKSSEITASQQQPASQQNEQLQEEEEPEAQEEEDLSWIPGYCPGCGAPSQRKNPNLPGYYSHLTRRQRFGDLSVKSQKRHSEENIFYDTLERLRAQSDPENPSEDLRKFLAAAKGPPSSSNAESADAGSGSKEPKIPPLVCGRALPAYPTLRTLTNLMQNSPHTRNHIYHLIDAADLPMSLQPELREHLYQNLPKELRRGLTVSYIVTRADILMASERQIMSLVTYIKKRIKDALPEDEKVEGVTDKIHVISARNGWGVGRVKEEIRGRTGGVWIIGGVNVGKSRFVKEMWPEGGEAGEYGILPETLENVGTEAGEEGEEVREKKGKKAYEYSLDPLHIAPTVSDVPGTTAAPIKIAYRVSDRAGRRWGEMIDLPGFERWAGYGRNGLLQYVRPEVQADVVMEKLVNTKQYTIKPGQCMILGGLILITPRINGRGGSVVLATPFTNLPVHIASTYKSLKWLEHPTPESTDHLYYRAPITVRLPEDLIAVKPPTTSKSLTPPPPDAPLPHHHHITSAPDYKGTPPAPEEPFIPPLLPPHFASAGVVQLTEDVTLERNPKLAAHELEDLRYVILGRDVLLEGVGWVELNVQISKKQLLRVGGVVEVEVFTPEGRGVGSRAPMGAFMMRKEMEKGLKRDGVRQRRAMKGKKKEAKRRARG</sequence>
<feature type="compositionally biased region" description="Low complexity" evidence="1">
    <location>
        <begin position="65"/>
        <end position="75"/>
    </location>
</feature>
<dbReference type="InterPro" id="IPR050896">
    <property type="entry name" value="Mito_lipid_metab_GTPase"/>
</dbReference>